<evidence type="ECO:0000313" key="3">
    <source>
        <dbReference type="Proteomes" id="UP000828390"/>
    </source>
</evidence>
<gene>
    <name evidence="2" type="ORF">DPMN_147763</name>
</gene>
<reference evidence="2" key="1">
    <citation type="journal article" date="2019" name="bioRxiv">
        <title>The Genome of the Zebra Mussel, Dreissena polymorpha: A Resource for Invasive Species Research.</title>
        <authorList>
            <person name="McCartney M.A."/>
            <person name="Auch B."/>
            <person name="Kono T."/>
            <person name="Mallez S."/>
            <person name="Zhang Y."/>
            <person name="Obille A."/>
            <person name="Becker A."/>
            <person name="Abrahante J.E."/>
            <person name="Garbe J."/>
            <person name="Badalamenti J.P."/>
            <person name="Herman A."/>
            <person name="Mangelson H."/>
            <person name="Liachko I."/>
            <person name="Sullivan S."/>
            <person name="Sone E.D."/>
            <person name="Koren S."/>
            <person name="Silverstein K.A.T."/>
            <person name="Beckman K.B."/>
            <person name="Gohl D.M."/>
        </authorList>
    </citation>
    <scope>NUCLEOTIDE SEQUENCE</scope>
    <source>
        <strain evidence="2">Duluth1</strain>
        <tissue evidence="2">Whole animal</tissue>
    </source>
</reference>
<sequence length="52" mass="6216">MRDIETQRGQAPQRPHSDVYMQGVPPKRRKVRSNYMQGVPPKHRNVHSKSWY</sequence>
<accession>A0A9D4F9L2</accession>
<name>A0A9D4F9L2_DREPO</name>
<feature type="compositionally biased region" description="Basic residues" evidence="1">
    <location>
        <begin position="41"/>
        <end position="52"/>
    </location>
</feature>
<dbReference type="EMBL" id="JAIWYP010000007">
    <property type="protein sequence ID" value="KAH3794232.1"/>
    <property type="molecule type" value="Genomic_DNA"/>
</dbReference>
<proteinExistence type="predicted"/>
<protein>
    <submittedName>
        <fullName evidence="2">Uncharacterized protein</fullName>
    </submittedName>
</protein>
<reference evidence="2" key="2">
    <citation type="submission" date="2020-11" db="EMBL/GenBank/DDBJ databases">
        <authorList>
            <person name="McCartney M.A."/>
            <person name="Auch B."/>
            <person name="Kono T."/>
            <person name="Mallez S."/>
            <person name="Becker A."/>
            <person name="Gohl D.M."/>
            <person name="Silverstein K.A.T."/>
            <person name="Koren S."/>
            <person name="Bechman K.B."/>
            <person name="Herman A."/>
            <person name="Abrahante J.E."/>
            <person name="Garbe J."/>
        </authorList>
    </citation>
    <scope>NUCLEOTIDE SEQUENCE</scope>
    <source>
        <strain evidence="2">Duluth1</strain>
        <tissue evidence="2">Whole animal</tissue>
    </source>
</reference>
<evidence type="ECO:0000313" key="2">
    <source>
        <dbReference type="EMBL" id="KAH3794232.1"/>
    </source>
</evidence>
<evidence type="ECO:0000256" key="1">
    <source>
        <dbReference type="SAM" id="MobiDB-lite"/>
    </source>
</evidence>
<keyword evidence="3" id="KW-1185">Reference proteome</keyword>
<dbReference type="Proteomes" id="UP000828390">
    <property type="component" value="Unassembled WGS sequence"/>
</dbReference>
<dbReference type="AlphaFoldDB" id="A0A9D4F9L2"/>
<feature type="region of interest" description="Disordered" evidence="1">
    <location>
        <begin position="1"/>
        <end position="52"/>
    </location>
</feature>
<comment type="caution">
    <text evidence="2">The sequence shown here is derived from an EMBL/GenBank/DDBJ whole genome shotgun (WGS) entry which is preliminary data.</text>
</comment>
<organism evidence="2 3">
    <name type="scientific">Dreissena polymorpha</name>
    <name type="common">Zebra mussel</name>
    <name type="synonym">Mytilus polymorpha</name>
    <dbReference type="NCBI Taxonomy" id="45954"/>
    <lineage>
        <taxon>Eukaryota</taxon>
        <taxon>Metazoa</taxon>
        <taxon>Spiralia</taxon>
        <taxon>Lophotrochozoa</taxon>
        <taxon>Mollusca</taxon>
        <taxon>Bivalvia</taxon>
        <taxon>Autobranchia</taxon>
        <taxon>Heteroconchia</taxon>
        <taxon>Euheterodonta</taxon>
        <taxon>Imparidentia</taxon>
        <taxon>Neoheterodontei</taxon>
        <taxon>Myida</taxon>
        <taxon>Dreissenoidea</taxon>
        <taxon>Dreissenidae</taxon>
        <taxon>Dreissena</taxon>
    </lineage>
</organism>